<feature type="compositionally biased region" description="Low complexity" evidence="1">
    <location>
        <begin position="83"/>
        <end position="95"/>
    </location>
</feature>
<keyword evidence="3" id="KW-1185">Reference proteome</keyword>
<protein>
    <recommendedName>
        <fullName evidence="4">Wings apart-like protein C-terminal domain-containing protein</fullName>
    </recommendedName>
</protein>
<reference evidence="2 3" key="1">
    <citation type="journal article" date="2018" name="Mol. Biol. Evol.">
        <title>Broad Genomic Sampling Reveals a Smut Pathogenic Ancestry of the Fungal Clade Ustilaginomycotina.</title>
        <authorList>
            <person name="Kijpornyongpan T."/>
            <person name="Mondo S.J."/>
            <person name="Barry K."/>
            <person name="Sandor L."/>
            <person name="Lee J."/>
            <person name="Lipzen A."/>
            <person name="Pangilinan J."/>
            <person name="LaButti K."/>
            <person name="Hainaut M."/>
            <person name="Henrissat B."/>
            <person name="Grigoriev I.V."/>
            <person name="Spatafora J.W."/>
            <person name="Aime M.C."/>
        </authorList>
    </citation>
    <scope>NUCLEOTIDE SEQUENCE [LARGE SCALE GENOMIC DNA]</scope>
    <source>
        <strain evidence="2 3">MCA 3882</strain>
    </source>
</reference>
<gene>
    <name evidence="2" type="ORF">FA14DRAFT_22659</name>
</gene>
<feature type="compositionally biased region" description="Basic and acidic residues" evidence="1">
    <location>
        <begin position="96"/>
        <end position="106"/>
    </location>
</feature>
<feature type="compositionally biased region" description="Basic and acidic residues" evidence="1">
    <location>
        <begin position="30"/>
        <end position="42"/>
    </location>
</feature>
<dbReference type="OrthoDB" id="10380984at2759"/>
<organism evidence="2 3">
    <name type="scientific">Meira miltonrushii</name>
    <dbReference type="NCBI Taxonomy" id="1280837"/>
    <lineage>
        <taxon>Eukaryota</taxon>
        <taxon>Fungi</taxon>
        <taxon>Dikarya</taxon>
        <taxon>Basidiomycota</taxon>
        <taxon>Ustilaginomycotina</taxon>
        <taxon>Exobasidiomycetes</taxon>
        <taxon>Exobasidiales</taxon>
        <taxon>Brachybasidiaceae</taxon>
        <taxon>Meira</taxon>
    </lineage>
</organism>
<feature type="region of interest" description="Disordered" evidence="1">
    <location>
        <begin position="1"/>
        <end position="210"/>
    </location>
</feature>
<name>A0A316VKI8_9BASI</name>
<dbReference type="RefSeq" id="XP_025358368.1">
    <property type="nucleotide sequence ID" value="XM_025502036.1"/>
</dbReference>
<evidence type="ECO:0000313" key="2">
    <source>
        <dbReference type="EMBL" id="PWN38066.1"/>
    </source>
</evidence>
<dbReference type="Proteomes" id="UP000245771">
    <property type="component" value="Unassembled WGS sequence"/>
</dbReference>
<feature type="compositionally biased region" description="Low complexity" evidence="1">
    <location>
        <begin position="62"/>
        <end position="76"/>
    </location>
</feature>
<dbReference type="AlphaFoldDB" id="A0A316VKI8"/>
<feature type="compositionally biased region" description="Polar residues" evidence="1">
    <location>
        <begin position="52"/>
        <end position="61"/>
    </location>
</feature>
<proteinExistence type="predicted"/>
<feature type="compositionally biased region" description="Acidic residues" evidence="1">
    <location>
        <begin position="133"/>
        <end position="142"/>
    </location>
</feature>
<evidence type="ECO:0008006" key="4">
    <source>
        <dbReference type="Google" id="ProtNLM"/>
    </source>
</evidence>
<dbReference type="InParanoid" id="A0A316VKI8"/>
<feature type="compositionally biased region" description="Basic and acidic residues" evidence="1">
    <location>
        <begin position="185"/>
        <end position="210"/>
    </location>
</feature>
<accession>A0A316VKI8</accession>
<evidence type="ECO:0000313" key="3">
    <source>
        <dbReference type="Proteomes" id="UP000245771"/>
    </source>
</evidence>
<sequence>MMVPGEGTSDKRQRPQKRVFGNRGGKIRPQRKEDSKKEHTSHEPVSPKQDRIINSPSSRTISSPAKRSSTSASPSTPKKRTSHFSTPSSSPYSDLDLSKDVFERLSPKKAKLNRMSKSPADARRAYRSQLLLADDDEDDGQAEDGLKSGPLENNFVARPSRLAYASRMAPKKAKEPVEPSSPCSDLDKETGAWKSGKDSQETEAGEERGRIVPINKTLMQDVFDTESLSSKSLERWSQKTEEMDVASIPTTFQTDWKNLEEMDEEVEGSNDIRSIVNLRTAGTNLRSAAEIDDILCGLAIKNRVGARKATCIELIKLLMDAPQDGEFPVDWKPTPASSSTFITTVRRTSTTANLLSALQKAGAGEGKDATFDVSIGLAFTRLFEGKSLDEVMTILPSFLSTVKEILSASYHLPLKRDKHHDLLQKLASTLQTFRLSEEILKPDRVILQALVMMLSVQPKNAEEVQAPTPSPSFAGDLQSLEKALWDRLFEWSAAITFEGEDADVHKLASKCLSIRQACVLLRLLGVRYRDISSMNSKQLGELVQLNDHLGNQIGCQDDDLSHASAEALQACLQFQVSLTNQDQSENCKAMLSVSDVAALHLANIIVKSADVANDMDRDDVHNIRLLDLAALALGILTDLLQNEANQTIRQLSDCDAVTKMTTLFLYTSQQTDNQHSTLFAGCLAFFLSLLIVKAEDAEEDLISHAICEKMNNATPKEFCIKHKLAESLDGFACSAKEEQIPSEAGEQHSAHKQETLLIRELSDRLRRSKEQATPSE</sequence>
<evidence type="ECO:0000256" key="1">
    <source>
        <dbReference type="SAM" id="MobiDB-lite"/>
    </source>
</evidence>
<dbReference type="InterPro" id="IPR011989">
    <property type="entry name" value="ARM-like"/>
</dbReference>
<dbReference type="Gene3D" id="1.25.10.10">
    <property type="entry name" value="Leucine-rich Repeat Variant"/>
    <property type="match status" value="1"/>
</dbReference>
<dbReference type="EMBL" id="KZ819602">
    <property type="protein sequence ID" value="PWN38066.1"/>
    <property type="molecule type" value="Genomic_DNA"/>
</dbReference>
<dbReference type="GeneID" id="37023817"/>